<dbReference type="Gene3D" id="3.40.50.1820">
    <property type="entry name" value="alpha/beta hydrolase"/>
    <property type="match status" value="1"/>
</dbReference>
<dbReference type="EMBL" id="AP027151">
    <property type="protein sequence ID" value="BDV42780.1"/>
    <property type="molecule type" value="Genomic_DNA"/>
</dbReference>
<dbReference type="InterPro" id="IPR000073">
    <property type="entry name" value="AB_hydrolase_1"/>
</dbReference>
<dbReference type="InterPro" id="IPR029058">
    <property type="entry name" value="AB_hydrolase_fold"/>
</dbReference>
<feature type="domain" description="AB hydrolase-1" evidence="2">
    <location>
        <begin position="250"/>
        <end position="448"/>
    </location>
</feature>
<keyword evidence="4" id="KW-1185">Reference proteome</keyword>
<sequence length="636" mass="72208">MLPDYNRNGQIDDEDAKLAISQDSYHFWINDDNDEGETEGDDIPGNSSPNSEDSNVNGVRDLVDFFPVFIDLKRYMTTMVGGPYKYFIRTNLGSMNFAYAPQLIREKSGNYLTDVDTARDLGEVKTYIITPEGIELDTAFIDKILGTEGAGIILVEGRNAAKDSLILDIVDSGGTTVFSYRLNVGLADVEQMFRHKNLTANGVITIEPDAEDPSNLLPGKAPENGEPDRLGEPTNFPDNEAGDPLNEQNFVFVHGYNVNGQQARGWHAEMFKRMYWSGSKAKFWGVTWYGWRTQQYYPIYGYRTSHYRLNVRQAFNTAGEFKNFVANVGNNVTIAAHSLGNMVVLSAIQDHGLTNFARYYMINAAVALEALDAATPTSTDMDHIDWDGYDPQLFASEWYRLFLDDTPQDERAKLTWRDRFKDIPFEKIYNFYSSSDEVFEPHPHDDVPGTEDVTLFDLTMIGRQTWALQEKLKGRNVSFDVGNVNGGWGFNLDDYYKEVLDMSAPDPNSVPKVHEKLNPEETGFLLQEPQSLRIAPFFLKHKDDGLLYMEESGSNYAKLHRDRLLAEAFPARTGAIGRNNITKLDNNNIDMPLKFSNSLPLDRSDHYWLHCDFKARAYVYVFGLYKAFYLMGVTNE</sequence>
<dbReference type="Pfam" id="PF12697">
    <property type="entry name" value="Abhydrolase_6"/>
    <property type="match status" value="1"/>
</dbReference>
<dbReference type="Proteomes" id="UP001317705">
    <property type="component" value="Chromosome"/>
</dbReference>
<feature type="compositionally biased region" description="Acidic residues" evidence="1">
    <location>
        <begin position="31"/>
        <end position="42"/>
    </location>
</feature>
<dbReference type="SUPFAM" id="SSF53474">
    <property type="entry name" value="alpha/beta-Hydrolases"/>
    <property type="match status" value="1"/>
</dbReference>
<gene>
    <name evidence="3" type="ORF">GURASL_17030</name>
</gene>
<evidence type="ECO:0000256" key="1">
    <source>
        <dbReference type="SAM" id="MobiDB-lite"/>
    </source>
</evidence>
<feature type="region of interest" description="Disordered" evidence="1">
    <location>
        <begin position="209"/>
        <end position="241"/>
    </location>
</feature>
<evidence type="ECO:0000313" key="3">
    <source>
        <dbReference type="EMBL" id="BDV42780.1"/>
    </source>
</evidence>
<evidence type="ECO:0000313" key="4">
    <source>
        <dbReference type="Proteomes" id="UP001317705"/>
    </source>
</evidence>
<proteinExistence type="predicted"/>
<protein>
    <recommendedName>
        <fullName evidence="2">AB hydrolase-1 domain-containing protein</fullName>
    </recommendedName>
</protein>
<feature type="region of interest" description="Disordered" evidence="1">
    <location>
        <begin position="29"/>
        <end position="55"/>
    </location>
</feature>
<organism evidence="3 4">
    <name type="scientific">Geotalea uraniireducens</name>
    <dbReference type="NCBI Taxonomy" id="351604"/>
    <lineage>
        <taxon>Bacteria</taxon>
        <taxon>Pseudomonadati</taxon>
        <taxon>Thermodesulfobacteriota</taxon>
        <taxon>Desulfuromonadia</taxon>
        <taxon>Geobacterales</taxon>
        <taxon>Geobacteraceae</taxon>
        <taxon>Geotalea</taxon>
    </lineage>
</organism>
<name>A0ABM8EJT7_9BACT</name>
<reference evidence="3 4" key="1">
    <citation type="submission" date="2022-12" db="EMBL/GenBank/DDBJ databases">
        <title>Polyphasic characterization of Geotalea uranireducens NIT-SL11 newly isolated from a complex of sewage sludge and microbially reduced graphene oxide.</title>
        <authorList>
            <person name="Xie L."/>
            <person name="Yoshida N."/>
            <person name="Meng L."/>
        </authorList>
    </citation>
    <scope>NUCLEOTIDE SEQUENCE [LARGE SCALE GENOMIC DNA]</scope>
    <source>
        <strain evidence="3 4">NIT-SL11</strain>
    </source>
</reference>
<feature type="compositionally biased region" description="Polar residues" evidence="1">
    <location>
        <begin position="45"/>
        <end position="55"/>
    </location>
</feature>
<accession>A0ABM8EJT7</accession>
<evidence type="ECO:0000259" key="2">
    <source>
        <dbReference type="Pfam" id="PF12697"/>
    </source>
</evidence>